<accession>A0A7D4P5S4</accession>
<sequence length="630" mass="69700">MSDNKPLDFEKAKKGFKKAVADDFYKNAVFPEGFESGASGISFKDPDHENAKEVRICSHIKVSAVTCDIEGNNWGYVLEFKDRLNRVKKWVMPAEMLGGRGDLLHGTLLNMGVRGLHTSRAKNLLNEFIQNTPLTKVVTCTNKTGWNLENSVYVLPDRTIAPPDSKEVVYQSEIPASLGFESKGTLQEWRENVSAFAVNNSRPCLAISAAFAAPLLTPLGVEGGGLHLRGDSSQGKTTALFMAGSVWGSHQRKQTWRATDNGLEIAAYQHNDNLLLLDEMGEMDPKVIGKTVYMLANGLTKTRGNNGGKIMSWRTLFLSTGELSLKNAMKSAGLEAKAGQEVRLLDIEAQCSEALGIYDELFSGMGEGKKGAIKQSKTIVANTGEYYGLAGIEFINRLITDKEGALEAVRKAQEAFMQTYLPKDANSTIGRGLGMFATVAGAGELATVWGLTGWPQGMAFKLVGECAKNWMYSQPSISDSLEEQQAIERVKVFIERNNEGGFMDMDAHRDHQAKTVYKYGYVKYDHEAEQKLFCFTTSNFNEVISGLDPKTVFRVLRKYGYLKTNKAEFDKRTGKTKQRNTYKIAPPELNKEKEEAHRKNKVSVYAVYASILNHGHGEEPEPSTEQQAQA</sequence>
<reference evidence="2 3" key="1">
    <citation type="submission" date="2020-05" db="EMBL/GenBank/DDBJ databases">
        <title>Thiomicrorhabdus sediminis sp.nov. and Thiomicrorhabdus xiamenensis sp.nov., novel sulfur-oxidizing bacteria isolated from coastal sediment.</title>
        <authorList>
            <person name="Liu X."/>
        </authorList>
    </citation>
    <scope>NUCLEOTIDE SEQUENCE [LARGE SCALE GENOMIC DNA]</scope>
    <source>
        <strain evidence="2 3">G2</strain>
    </source>
</reference>
<dbReference type="Proteomes" id="UP000504724">
    <property type="component" value="Chromosome"/>
</dbReference>
<protein>
    <submittedName>
        <fullName evidence="2">DUF927 domain-containing protein</fullName>
    </submittedName>
</protein>
<dbReference type="Pfam" id="PF06048">
    <property type="entry name" value="DUF927"/>
    <property type="match status" value="1"/>
</dbReference>
<dbReference type="InterPro" id="IPR009270">
    <property type="entry name" value="DUF927"/>
</dbReference>
<gene>
    <name evidence="2" type="ORF">HQN79_10180</name>
</gene>
<organism evidence="2 3">
    <name type="scientific">Thiomicrorhabdus xiamenensis</name>
    <dbReference type="NCBI Taxonomy" id="2739063"/>
    <lineage>
        <taxon>Bacteria</taxon>
        <taxon>Pseudomonadati</taxon>
        <taxon>Pseudomonadota</taxon>
        <taxon>Gammaproteobacteria</taxon>
        <taxon>Thiotrichales</taxon>
        <taxon>Piscirickettsiaceae</taxon>
        <taxon>Thiomicrorhabdus</taxon>
    </lineage>
</organism>
<evidence type="ECO:0000313" key="2">
    <source>
        <dbReference type="EMBL" id="QKI89915.1"/>
    </source>
</evidence>
<dbReference type="RefSeq" id="WP_173286188.1">
    <property type="nucleotide sequence ID" value="NZ_CP054020.1"/>
</dbReference>
<feature type="domain" description="DUF927" evidence="1">
    <location>
        <begin position="40"/>
        <end position="310"/>
    </location>
</feature>
<dbReference type="AlphaFoldDB" id="A0A7D4P5S4"/>
<evidence type="ECO:0000259" key="1">
    <source>
        <dbReference type="Pfam" id="PF06048"/>
    </source>
</evidence>
<dbReference type="KEGG" id="txa:HQN79_10180"/>
<proteinExistence type="predicted"/>
<name>A0A7D4P5S4_9GAMM</name>
<evidence type="ECO:0000313" key="3">
    <source>
        <dbReference type="Proteomes" id="UP000504724"/>
    </source>
</evidence>
<dbReference type="EMBL" id="CP054020">
    <property type="protein sequence ID" value="QKI89915.1"/>
    <property type="molecule type" value="Genomic_DNA"/>
</dbReference>
<keyword evidence="3" id="KW-1185">Reference proteome</keyword>